<evidence type="ECO:0000256" key="7">
    <source>
        <dbReference type="SAM" id="Coils"/>
    </source>
</evidence>
<accession>A0A4U6TGH8</accession>
<feature type="domain" description="Disease resistance R13L4/SHOC-2-like LRR" evidence="11">
    <location>
        <begin position="835"/>
        <end position="938"/>
    </location>
</feature>
<comment type="similarity">
    <text evidence="1">Belongs to the disease resistance NB-LRR family.</text>
</comment>
<evidence type="ECO:0000259" key="8">
    <source>
        <dbReference type="Pfam" id="PF00931"/>
    </source>
</evidence>
<dbReference type="PANTHER" id="PTHR23155">
    <property type="entry name" value="DISEASE RESISTANCE PROTEIN RP"/>
    <property type="match status" value="1"/>
</dbReference>
<dbReference type="Pfam" id="PF18052">
    <property type="entry name" value="Rx_N"/>
    <property type="match status" value="1"/>
</dbReference>
<dbReference type="GO" id="GO:0009626">
    <property type="term" value="P:plant-type hypersensitive response"/>
    <property type="evidence" value="ECO:0007669"/>
    <property type="project" value="UniProtKB-ARBA"/>
</dbReference>
<evidence type="ECO:0000259" key="11">
    <source>
        <dbReference type="Pfam" id="PF23598"/>
    </source>
</evidence>
<dbReference type="Proteomes" id="UP000298652">
    <property type="component" value="Chromosome 8"/>
</dbReference>
<dbReference type="GO" id="GO:0002758">
    <property type="term" value="P:innate immune response-activating signaling pathway"/>
    <property type="evidence" value="ECO:0007669"/>
    <property type="project" value="UniProtKB-ARBA"/>
</dbReference>
<dbReference type="InterPro" id="IPR038005">
    <property type="entry name" value="RX-like_CC"/>
</dbReference>
<dbReference type="InterPro" id="IPR032675">
    <property type="entry name" value="LRR_dom_sf"/>
</dbReference>
<feature type="domain" description="Disease resistance R13L4/SHOC-2-like LRR" evidence="11">
    <location>
        <begin position="1002"/>
        <end position="1265"/>
    </location>
</feature>
<dbReference type="InterPro" id="IPR036388">
    <property type="entry name" value="WH-like_DNA-bd_sf"/>
</dbReference>
<dbReference type="SUPFAM" id="SSF52540">
    <property type="entry name" value="P-loop containing nucleoside triphosphate hydrolases"/>
    <property type="match status" value="3"/>
</dbReference>
<dbReference type="OMA" id="YIHAGRR"/>
<evidence type="ECO:0000259" key="9">
    <source>
        <dbReference type="Pfam" id="PF18052"/>
    </source>
</evidence>
<proteinExistence type="inferred from homology"/>
<keyword evidence="2" id="KW-0433">Leucine-rich repeat</keyword>
<evidence type="ECO:0000256" key="1">
    <source>
        <dbReference type="ARBA" id="ARBA00008894"/>
    </source>
</evidence>
<evidence type="ECO:0000259" key="10">
    <source>
        <dbReference type="Pfam" id="PF23559"/>
    </source>
</evidence>
<dbReference type="GO" id="GO:0043531">
    <property type="term" value="F:ADP binding"/>
    <property type="evidence" value="ECO:0007669"/>
    <property type="project" value="InterPro"/>
</dbReference>
<evidence type="ECO:0000313" key="13">
    <source>
        <dbReference type="Proteomes" id="UP000298652"/>
    </source>
</evidence>
<dbReference type="SUPFAM" id="SSF52058">
    <property type="entry name" value="L domain-like"/>
    <property type="match status" value="1"/>
</dbReference>
<organism evidence="12 13">
    <name type="scientific">Setaria viridis</name>
    <name type="common">Green bristlegrass</name>
    <name type="synonym">Setaria italica subsp. viridis</name>
    <dbReference type="NCBI Taxonomy" id="4556"/>
    <lineage>
        <taxon>Eukaryota</taxon>
        <taxon>Viridiplantae</taxon>
        <taxon>Streptophyta</taxon>
        <taxon>Embryophyta</taxon>
        <taxon>Tracheophyta</taxon>
        <taxon>Spermatophyta</taxon>
        <taxon>Magnoliopsida</taxon>
        <taxon>Liliopsida</taxon>
        <taxon>Poales</taxon>
        <taxon>Poaceae</taxon>
        <taxon>PACMAD clade</taxon>
        <taxon>Panicoideae</taxon>
        <taxon>Panicodae</taxon>
        <taxon>Paniceae</taxon>
        <taxon>Cenchrinae</taxon>
        <taxon>Setaria</taxon>
    </lineage>
</organism>
<dbReference type="PANTHER" id="PTHR23155:SF1114">
    <property type="entry name" value="OS02G0475500 PROTEIN"/>
    <property type="match status" value="1"/>
</dbReference>
<dbReference type="InterPro" id="IPR027417">
    <property type="entry name" value="P-loop_NTPase"/>
</dbReference>
<evidence type="ECO:0000256" key="4">
    <source>
        <dbReference type="ARBA" id="ARBA00022741"/>
    </source>
</evidence>
<dbReference type="EMBL" id="CM016559">
    <property type="protein sequence ID" value="TKW01388.1"/>
    <property type="molecule type" value="Genomic_DNA"/>
</dbReference>
<protein>
    <recommendedName>
        <fullName evidence="14">NB-ARC domain-containing protein</fullName>
    </recommendedName>
</protein>
<dbReference type="GO" id="GO:0042742">
    <property type="term" value="P:defense response to bacterium"/>
    <property type="evidence" value="ECO:0007669"/>
    <property type="project" value="UniProtKB-ARBA"/>
</dbReference>
<dbReference type="InterPro" id="IPR041118">
    <property type="entry name" value="Rx_N"/>
</dbReference>
<dbReference type="AlphaFoldDB" id="A0A4U6TGH8"/>
<dbReference type="InterPro" id="IPR044974">
    <property type="entry name" value="Disease_R_plants"/>
</dbReference>
<dbReference type="Pfam" id="PF23598">
    <property type="entry name" value="LRR_14"/>
    <property type="match status" value="2"/>
</dbReference>
<dbReference type="FunFam" id="1.10.10.10:FF:000322">
    <property type="entry name" value="Probable disease resistance protein At1g63360"/>
    <property type="match status" value="1"/>
</dbReference>
<feature type="domain" description="Disease resistance protein winged helix" evidence="10">
    <location>
        <begin position="712"/>
        <end position="785"/>
    </location>
</feature>
<evidence type="ECO:0008006" key="14">
    <source>
        <dbReference type="Google" id="ProtNLM"/>
    </source>
</evidence>
<sequence length="1270" mass="143740">MEATALSVGKSVLNGAVGYAKSAFAEEVALQLGIQRDHAFVSDELEMMQSFLMEAHEERGDNKVVKTWVKQVRDTAYDVEDSLQDFAVRVERPSWWRFPRTLLERRRVAKKMKELRAKVEDVSQRNVRYRLIKGSGSKATAATEQSSIIAAAIFGVDDARRAAKEESQRVDLVQLINKEGDDLRVIAVWGTGGDIGQTSIIRAAYKNPDTQSKFPSRAWVRVTHPFSSKGFVQSLVNQFLALEGFKDILDIEKTARNLVQEFDGYVKEKRFLIVLTDLCTIEEWDQIEKCLPNNNKGSRIIVSTTQVEVASLCAGQDSQASELKQLSADHTLYAFYDKGSQNEMVSMDLVSNSDVATTSTNAQTVAPSEITENQCKDVDETKVDKKSLTRIRTGVGSLEESQLIGREKEIFKIIGLISNKASQQSQVISVWGMGGLGKTTLANGIYQSPKLSDMFEKHAFVTIMRPFNPADLLRSLVGRLQEESSKKEELLNNRPKRTESLAMMEVEALTKELKRLLEKKSCLIVLDDLSSIEEWDHIIQGFSWMEKTSRIIVTTREESIAKHCSRKYGIIHNLEVLKEEDALNLFSLKVFGKAADFVKQNPEFVEEANQNLKKYGGLPLVKATDLIKKNPELFEETKKILKKCGGLPLAIVTIGGYLASRPKTRAEWRKLNENISAELEMNPELGMIRTVLQTSYDGLPYELKSCFLYLSIFPEDHIISQRRLVHRWTAEGYSHERRGKSANEMAENYFTQLKYRSMILPFQQSVRSRKSIDSCKVHDLIRDIAISKSMEENLVFRLEEGCGLSTLGAIRHLAISSNWKGDQSELERIVDLSRLRSLTVFGEFRPFYISDKMRLLRVLDLEDIDDLKYHQLDHIWKLIQLKYLSLRGCFRIDLLPDSLGNLRQLQVLDVRGTRVRALPKTIIKLWKLQYIHAGRRTDYVTEAKDSLTRRCLWGAGQCATCCVPLLGDIHGPLHKALTRRDACTFACCVKFPAVMMGVDEERSVTVPWGTRKLKELHTLREVNVGRGNAVLQDIKRLTGLRKLGVTGINRKNGPAFRAAVSNLSRLESLSVRSAGKRGLRGCLDGISSPPENLQSLKLYGNLETLPEWIKELPHLVKLKLARTRLLEHDAAMEFLGNLAKLEILVLSWHWSLLQGEELDFKSSQAGIAFGSLRVLSFGVISKVKSVKFEQGAMPKLEWLQVTGVANNEICFSGLDILQSINEVQLDVYMYWRGEIITINEEARRKKGELKKKIQEQLARNPNQPIVRVVD</sequence>
<dbReference type="PRINTS" id="PR00364">
    <property type="entry name" value="DISEASERSIST"/>
</dbReference>
<name>A0A4U6TGH8_SETVI</name>
<dbReference type="Pfam" id="PF00931">
    <property type="entry name" value="NB-ARC"/>
    <property type="match status" value="2"/>
</dbReference>
<evidence type="ECO:0000256" key="6">
    <source>
        <dbReference type="ARBA" id="ARBA00023054"/>
    </source>
</evidence>
<feature type="domain" description="NB-ARC" evidence="8">
    <location>
        <begin position="407"/>
        <end position="594"/>
    </location>
</feature>
<evidence type="ECO:0000256" key="3">
    <source>
        <dbReference type="ARBA" id="ARBA00022737"/>
    </source>
</evidence>
<dbReference type="Gene3D" id="1.10.10.10">
    <property type="entry name" value="Winged helix-like DNA-binding domain superfamily/Winged helix DNA-binding domain"/>
    <property type="match status" value="1"/>
</dbReference>
<keyword evidence="13" id="KW-1185">Reference proteome</keyword>
<dbReference type="Gramene" id="TKW01388">
    <property type="protein sequence ID" value="TKW01388"/>
    <property type="gene ID" value="SEVIR_8G176901v2"/>
</dbReference>
<keyword evidence="6 7" id="KW-0175">Coiled coil</keyword>
<evidence type="ECO:0000313" key="12">
    <source>
        <dbReference type="EMBL" id="TKW01388.1"/>
    </source>
</evidence>
<evidence type="ECO:0000256" key="5">
    <source>
        <dbReference type="ARBA" id="ARBA00022821"/>
    </source>
</evidence>
<reference evidence="12" key="1">
    <citation type="submission" date="2019-03" db="EMBL/GenBank/DDBJ databases">
        <title>WGS assembly of Setaria viridis.</title>
        <authorList>
            <person name="Huang P."/>
            <person name="Jenkins J."/>
            <person name="Grimwood J."/>
            <person name="Barry K."/>
            <person name="Healey A."/>
            <person name="Mamidi S."/>
            <person name="Sreedasyam A."/>
            <person name="Shu S."/>
            <person name="Feldman M."/>
            <person name="Wu J."/>
            <person name="Yu Y."/>
            <person name="Chen C."/>
            <person name="Johnson J."/>
            <person name="Rokhsar D."/>
            <person name="Baxter I."/>
            <person name="Schmutz J."/>
            <person name="Brutnell T."/>
            <person name="Kellogg E."/>
        </authorList>
    </citation>
    <scope>NUCLEOTIDE SEQUENCE [LARGE SCALE GENOMIC DNA]</scope>
</reference>
<dbReference type="Gene3D" id="1.10.8.430">
    <property type="entry name" value="Helical domain of apoptotic protease-activating factors"/>
    <property type="match status" value="1"/>
</dbReference>
<dbReference type="Gene3D" id="3.40.50.300">
    <property type="entry name" value="P-loop containing nucleotide triphosphate hydrolases"/>
    <property type="match status" value="2"/>
</dbReference>
<dbReference type="InterPro" id="IPR058922">
    <property type="entry name" value="WHD_DRP"/>
</dbReference>
<dbReference type="Gene3D" id="3.80.10.10">
    <property type="entry name" value="Ribonuclease Inhibitor"/>
    <property type="match status" value="2"/>
</dbReference>
<feature type="domain" description="NB-ARC" evidence="8">
    <location>
        <begin position="179"/>
        <end position="342"/>
    </location>
</feature>
<gene>
    <name evidence="12" type="ORF">SEVIR_8G176901v2</name>
</gene>
<keyword evidence="4" id="KW-0547">Nucleotide-binding</keyword>
<dbReference type="InterPro" id="IPR042197">
    <property type="entry name" value="Apaf_helical"/>
</dbReference>
<dbReference type="InterPro" id="IPR002182">
    <property type="entry name" value="NB-ARC"/>
</dbReference>
<feature type="domain" description="Disease resistance N-terminal" evidence="9">
    <location>
        <begin position="15"/>
        <end position="95"/>
    </location>
</feature>
<keyword evidence="5" id="KW-0611">Plant defense</keyword>
<evidence type="ECO:0000256" key="2">
    <source>
        <dbReference type="ARBA" id="ARBA00022614"/>
    </source>
</evidence>
<dbReference type="CDD" id="cd14798">
    <property type="entry name" value="RX-CC_like"/>
    <property type="match status" value="1"/>
</dbReference>
<dbReference type="InterPro" id="IPR055414">
    <property type="entry name" value="LRR_R13L4/SHOC2-like"/>
</dbReference>
<feature type="coiled-coil region" evidence="7">
    <location>
        <begin position="473"/>
        <end position="519"/>
    </location>
</feature>
<dbReference type="Gene3D" id="1.20.5.4130">
    <property type="match status" value="1"/>
</dbReference>
<dbReference type="Pfam" id="PF23559">
    <property type="entry name" value="WHD_DRP"/>
    <property type="match status" value="1"/>
</dbReference>
<keyword evidence="3" id="KW-0677">Repeat</keyword>